<name>A0A2T1GF63_9CYAN</name>
<reference evidence="1 2" key="1">
    <citation type="submission" date="2018-03" db="EMBL/GenBank/DDBJ databases">
        <title>The ancient ancestry and fast evolution of plastids.</title>
        <authorList>
            <person name="Moore K.R."/>
            <person name="Magnabosco C."/>
            <person name="Momper L."/>
            <person name="Gold D.A."/>
            <person name="Bosak T."/>
            <person name="Fournier G.P."/>
        </authorList>
    </citation>
    <scope>NUCLEOTIDE SEQUENCE [LARGE SCALE GENOMIC DNA]</scope>
    <source>
        <strain evidence="1 2">CCALA 037</strain>
    </source>
</reference>
<dbReference type="EMBL" id="PVWO01000143">
    <property type="protein sequence ID" value="PSB56134.1"/>
    <property type="molecule type" value="Genomic_DNA"/>
</dbReference>
<comment type="caution">
    <text evidence="1">The sequence shown here is derived from an EMBL/GenBank/DDBJ whole genome shotgun (WGS) entry which is preliminary data.</text>
</comment>
<dbReference type="AlphaFoldDB" id="A0A2T1GF63"/>
<keyword evidence="2" id="KW-1185">Reference proteome</keyword>
<dbReference type="RefSeq" id="WP_106305125.1">
    <property type="nucleotide sequence ID" value="NZ_PVWO01000143.1"/>
</dbReference>
<sequence>MAVLFNGATTYTQDFNSLTTSTGANTWTNDSTLPGWSLFRQPTPGTAITTYSAENGSSGTGSFYSYGTTGAPDRALGGLGSGGTYFGSPASGNVAGWIAFAATNNSGAAINSVNIGFDGEQWRNNLNPTPQTMVLEYGFGNTFGAVPTWTAPGGNFNWTSPVATTAAAVIDGNTTGLVANRGGTLNTLNWSNNSTLWVRWIENNDGSNDHGLVIDNFSLAAVPVPSPTAVPEPADFMGSIVAMLAAAIVIKRRIASKSRTL</sequence>
<protein>
    <submittedName>
        <fullName evidence="1">PEP-CTERM sorting domain-containing protein</fullName>
    </submittedName>
</protein>
<evidence type="ECO:0000313" key="1">
    <source>
        <dbReference type="EMBL" id="PSB56134.1"/>
    </source>
</evidence>
<dbReference type="OrthoDB" id="9768561at2"/>
<accession>A0A2T1GF63</accession>
<proteinExistence type="predicted"/>
<dbReference type="Proteomes" id="UP000238937">
    <property type="component" value="Unassembled WGS sequence"/>
</dbReference>
<evidence type="ECO:0000313" key="2">
    <source>
        <dbReference type="Proteomes" id="UP000238937"/>
    </source>
</evidence>
<organism evidence="1 2">
    <name type="scientific">Chamaesiphon polymorphus CCALA 037</name>
    <dbReference type="NCBI Taxonomy" id="2107692"/>
    <lineage>
        <taxon>Bacteria</taxon>
        <taxon>Bacillati</taxon>
        <taxon>Cyanobacteriota</taxon>
        <taxon>Cyanophyceae</taxon>
        <taxon>Gomontiellales</taxon>
        <taxon>Chamaesiphonaceae</taxon>
        <taxon>Chamaesiphon</taxon>
    </lineage>
</organism>
<gene>
    <name evidence="1" type="ORF">C7B77_12850</name>
</gene>